<keyword evidence="2" id="KW-1185">Reference proteome</keyword>
<dbReference type="RefSeq" id="WP_133397177.1">
    <property type="nucleotide sequence ID" value="NZ_SNAA01000012.1"/>
</dbReference>
<gene>
    <name evidence="1" type="ORF">E2L08_11205</name>
</gene>
<sequence>MTEHAPLAAIRFETGDIDGLLAGIAATLTGHGLRVRGVLQSRGAVGGECHCADMDLTTLGSGRCFRISQPLGNGSRGCRLHPGALAECSSFLETELRAGADLLILNRFGRGESEGRGFRDLIGTAIGLGVPVLTSVRPTYAEAWAAFGCGIACDLPMRRDAVLDWAQATSGLRDAA</sequence>
<dbReference type="Pfam" id="PF10649">
    <property type="entry name" value="DUF2478"/>
    <property type="match status" value="1"/>
</dbReference>
<name>A0A4R6A6D3_9RHOB</name>
<dbReference type="InterPro" id="IPR018912">
    <property type="entry name" value="DUF2478"/>
</dbReference>
<dbReference type="AlphaFoldDB" id="A0A4R6A6D3"/>
<dbReference type="OrthoDB" id="5918880at2"/>
<organism evidence="1 2">
    <name type="scientific">Palleronia sediminis</name>
    <dbReference type="NCBI Taxonomy" id="2547833"/>
    <lineage>
        <taxon>Bacteria</taxon>
        <taxon>Pseudomonadati</taxon>
        <taxon>Pseudomonadota</taxon>
        <taxon>Alphaproteobacteria</taxon>
        <taxon>Rhodobacterales</taxon>
        <taxon>Roseobacteraceae</taxon>
        <taxon>Palleronia</taxon>
    </lineage>
</organism>
<evidence type="ECO:0000313" key="1">
    <source>
        <dbReference type="EMBL" id="TDL78267.1"/>
    </source>
</evidence>
<protein>
    <submittedName>
        <fullName evidence="1">DUF2478 domain-containing protein</fullName>
    </submittedName>
</protein>
<proteinExistence type="predicted"/>
<dbReference type="EMBL" id="SNAA01000012">
    <property type="protein sequence ID" value="TDL78267.1"/>
    <property type="molecule type" value="Genomic_DNA"/>
</dbReference>
<reference evidence="1 2" key="1">
    <citation type="submission" date="2019-03" db="EMBL/GenBank/DDBJ databases">
        <title>Primorskyibacter sp. SS33 isolated from sediments.</title>
        <authorList>
            <person name="Xunke S."/>
        </authorList>
    </citation>
    <scope>NUCLEOTIDE SEQUENCE [LARGE SCALE GENOMIC DNA]</scope>
    <source>
        <strain evidence="1 2">SS33</strain>
    </source>
</reference>
<evidence type="ECO:0000313" key="2">
    <source>
        <dbReference type="Proteomes" id="UP000295701"/>
    </source>
</evidence>
<dbReference type="Proteomes" id="UP000295701">
    <property type="component" value="Unassembled WGS sequence"/>
</dbReference>
<accession>A0A4R6A6D3</accession>
<comment type="caution">
    <text evidence="1">The sequence shown here is derived from an EMBL/GenBank/DDBJ whole genome shotgun (WGS) entry which is preliminary data.</text>
</comment>